<keyword evidence="2" id="KW-0436">Ligase</keyword>
<evidence type="ECO:0000259" key="7">
    <source>
        <dbReference type="Pfam" id="PF03129"/>
    </source>
</evidence>
<feature type="non-terminal residue" evidence="8">
    <location>
        <position position="137"/>
    </location>
</feature>
<evidence type="ECO:0000256" key="2">
    <source>
        <dbReference type="ARBA" id="ARBA00022598"/>
    </source>
</evidence>
<dbReference type="InterPro" id="IPR004154">
    <property type="entry name" value="Anticodon-bd"/>
</dbReference>
<dbReference type="EMBL" id="GECU01015047">
    <property type="protein sequence ID" value="JAS92659.1"/>
    <property type="molecule type" value="Transcribed_RNA"/>
</dbReference>
<evidence type="ECO:0000313" key="8">
    <source>
        <dbReference type="EMBL" id="JAS92659.1"/>
    </source>
</evidence>
<dbReference type="InterPro" id="IPR036621">
    <property type="entry name" value="Anticodon-bd_dom_sf"/>
</dbReference>
<evidence type="ECO:0000256" key="6">
    <source>
        <dbReference type="ARBA" id="ARBA00023146"/>
    </source>
</evidence>
<dbReference type="Gene3D" id="3.40.50.800">
    <property type="entry name" value="Anticodon-binding domain"/>
    <property type="match status" value="1"/>
</dbReference>
<dbReference type="GO" id="GO:0017101">
    <property type="term" value="C:aminoacyl-tRNA synthetase multienzyme complex"/>
    <property type="evidence" value="ECO:0007669"/>
    <property type="project" value="TreeGrafter"/>
</dbReference>
<gene>
    <name evidence="8" type="ORF">g.55866</name>
</gene>
<proteinExistence type="predicted"/>
<dbReference type="GO" id="GO:0004827">
    <property type="term" value="F:proline-tRNA ligase activity"/>
    <property type="evidence" value="ECO:0007669"/>
    <property type="project" value="UniProtKB-EC"/>
</dbReference>
<evidence type="ECO:0000256" key="4">
    <source>
        <dbReference type="ARBA" id="ARBA00022840"/>
    </source>
</evidence>
<organism evidence="8">
    <name type="scientific">Homalodisca liturata</name>
    <dbReference type="NCBI Taxonomy" id="320908"/>
    <lineage>
        <taxon>Eukaryota</taxon>
        <taxon>Metazoa</taxon>
        <taxon>Ecdysozoa</taxon>
        <taxon>Arthropoda</taxon>
        <taxon>Hexapoda</taxon>
        <taxon>Insecta</taxon>
        <taxon>Pterygota</taxon>
        <taxon>Neoptera</taxon>
        <taxon>Paraneoptera</taxon>
        <taxon>Hemiptera</taxon>
        <taxon>Auchenorrhyncha</taxon>
        <taxon>Membracoidea</taxon>
        <taxon>Cicadellidae</taxon>
        <taxon>Cicadellinae</taxon>
        <taxon>Proconiini</taxon>
        <taxon>Homalodisca</taxon>
    </lineage>
</organism>
<reference evidence="8" key="1">
    <citation type="submission" date="2015-11" db="EMBL/GenBank/DDBJ databases">
        <title>De novo transcriptome assembly of four potential Pierce s Disease insect vectors from Arizona vineyards.</title>
        <authorList>
            <person name="Tassone E.E."/>
        </authorList>
    </citation>
    <scope>NUCLEOTIDE SEQUENCE</scope>
</reference>
<sequence>LGIAAMLHSDDRGFVCPPHVAQIQVVIVLCSIKASTTPEEKTALYKYVDRARHKLKGTLRVHYDDREHLTPGFKYNYWELRGVPLRIEIGMRDMANHSVCVVRRDTGAKEDVPFDSLLGRLVAIMATMHDDMYKKAL</sequence>
<dbReference type="GO" id="GO:0006433">
    <property type="term" value="P:prolyl-tRNA aminoacylation"/>
    <property type="evidence" value="ECO:0007669"/>
    <property type="project" value="InterPro"/>
</dbReference>
<feature type="non-terminal residue" evidence="8">
    <location>
        <position position="1"/>
    </location>
</feature>
<dbReference type="GO" id="GO:0005524">
    <property type="term" value="F:ATP binding"/>
    <property type="evidence" value="ECO:0007669"/>
    <property type="project" value="UniProtKB-KW"/>
</dbReference>
<feature type="domain" description="Anticodon-binding" evidence="7">
    <location>
        <begin position="24"/>
        <end position="122"/>
    </location>
</feature>
<protein>
    <recommendedName>
        <fullName evidence="1">proline--tRNA ligase</fullName>
        <ecNumber evidence="1">6.1.1.15</ecNumber>
    </recommendedName>
</protein>
<keyword evidence="3" id="KW-0547">Nucleotide-binding</keyword>
<keyword evidence="5" id="KW-0648">Protein biosynthesis</keyword>
<name>A0A1B6J0G0_9HEMI</name>
<dbReference type="InterPro" id="IPR004499">
    <property type="entry name" value="Pro-tRNA-ligase_IIa_arc-type"/>
</dbReference>
<evidence type="ECO:0000256" key="3">
    <source>
        <dbReference type="ARBA" id="ARBA00022741"/>
    </source>
</evidence>
<keyword evidence="4" id="KW-0067">ATP-binding</keyword>
<keyword evidence="6" id="KW-0030">Aminoacyl-tRNA synthetase</keyword>
<dbReference type="PANTHER" id="PTHR43382:SF2">
    <property type="entry name" value="BIFUNCTIONAL GLUTAMATE_PROLINE--TRNA LIGASE"/>
    <property type="match status" value="1"/>
</dbReference>
<evidence type="ECO:0000256" key="5">
    <source>
        <dbReference type="ARBA" id="ARBA00022917"/>
    </source>
</evidence>
<dbReference type="AlphaFoldDB" id="A0A1B6J0G0"/>
<accession>A0A1B6J0G0</accession>
<dbReference type="GO" id="GO:0005737">
    <property type="term" value="C:cytoplasm"/>
    <property type="evidence" value="ECO:0007669"/>
    <property type="project" value="InterPro"/>
</dbReference>
<evidence type="ECO:0000256" key="1">
    <source>
        <dbReference type="ARBA" id="ARBA00012831"/>
    </source>
</evidence>
<dbReference type="PANTHER" id="PTHR43382">
    <property type="entry name" value="PROLYL-TRNA SYNTHETASE"/>
    <property type="match status" value="1"/>
</dbReference>
<dbReference type="Pfam" id="PF03129">
    <property type="entry name" value="HGTP_anticodon"/>
    <property type="match status" value="1"/>
</dbReference>
<dbReference type="EC" id="6.1.1.15" evidence="1"/>
<dbReference type="SUPFAM" id="SSF52954">
    <property type="entry name" value="Class II aaRS ABD-related"/>
    <property type="match status" value="1"/>
</dbReference>
<dbReference type="FunFam" id="3.40.50.800:FF:000005">
    <property type="entry name" value="bifunctional glutamate/proline--tRNA ligase"/>
    <property type="match status" value="1"/>
</dbReference>